<dbReference type="PANTHER" id="PTHR31042">
    <property type="entry name" value="CORE-2/I-BRANCHING BETA-1,6-N-ACETYLGLUCOSAMINYLTRANSFERASE FAMILY PROTEIN-RELATED"/>
    <property type="match status" value="1"/>
</dbReference>
<keyword evidence="7" id="KW-0732">Signal</keyword>
<evidence type="ECO:0008006" key="10">
    <source>
        <dbReference type="Google" id="ProtNLM"/>
    </source>
</evidence>
<name>A0AAW1T3S6_9CHLO</name>
<dbReference type="PANTHER" id="PTHR31042:SF8">
    <property type="entry name" value="CORE-2_I-BRANCHING BETA-1,6-N-ACETYLGLUCOSAMINYLTRANSFERASE FAMILY PROTEIN"/>
    <property type="match status" value="1"/>
</dbReference>
<dbReference type="Pfam" id="PF12796">
    <property type="entry name" value="Ank_2"/>
    <property type="match status" value="1"/>
</dbReference>
<dbReference type="SUPFAM" id="SSF48403">
    <property type="entry name" value="Ankyrin repeat"/>
    <property type="match status" value="1"/>
</dbReference>
<dbReference type="SUPFAM" id="SSF54160">
    <property type="entry name" value="Chromo domain-like"/>
    <property type="match status" value="1"/>
</dbReference>
<evidence type="ECO:0000313" key="8">
    <source>
        <dbReference type="EMBL" id="KAK9863353.1"/>
    </source>
</evidence>
<dbReference type="GO" id="GO:0016757">
    <property type="term" value="F:glycosyltransferase activity"/>
    <property type="evidence" value="ECO:0007669"/>
    <property type="project" value="UniProtKB-KW"/>
</dbReference>
<dbReference type="Gene3D" id="2.40.50.40">
    <property type="match status" value="1"/>
</dbReference>
<keyword evidence="9" id="KW-1185">Reference proteome</keyword>
<dbReference type="AlphaFoldDB" id="A0AAW1T3S6"/>
<dbReference type="PROSITE" id="PS50297">
    <property type="entry name" value="ANK_REP_REGION"/>
    <property type="match status" value="2"/>
</dbReference>
<gene>
    <name evidence="8" type="ORF">WJX84_001997</name>
</gene>
<dbReference type="Pfam" id="PF02485">
    <property type="entry name" value="Branch"/>
    <property type="match status" value="1"/>
</dbReference>
<keyword evidence="4" id="KW-0472">Membrane</keyword>
<dbReference type="InterPro" id="IPR036770">
    <property type="entry name" value="Ankyrin_rpt-contain_sf"/>
</dbReference>
<evidence type="ECO:0000256" key="3">
    <source>
        <dbReference type="ARBA" id="ARBA00022679"/>
    </source>
</evidence>
<evidence type="ECO:0000313" key="9">
    <source>
        <dbReference type="Proteomes" id="UP001485043"/>
    </source>
</evidence>
<accession>A0AAW1T3S6</accession>
<keyword evidence="6" id="KW-0040">ANK repeat</keyword>
<dbReference type="Gene3D" id="1.25.40.20">
    <property type="entry name" value="Ankyrin repeat-containing domain"/>
    <property type="match status" value="1"/>
</dbReference>
<comment type="caution">
    <text evidence="8">The sequence shown here is derived from an EMBL/GenBank/DDBJ whole genome shotgun (WGS) entry which is preliminary data.</text>
</comment>
<evidence type="ECO:0000256" key="4">
    <source>
        <dbReference type="ARBA" id="ARBA00023136"/>
    </source>
</evidence>
<dbReference type="InterPro" id="IPR003406">
    <property type="entry name" value="Glyco_trans_14"/>
</dbReference>
<evidence type="ECO:0000256" key="5">
    <source>
        <dbReference type="ARBA" id="ARBA00023180"/>
    </source>
</evidence>
<dbReference type="GO" id="GO:0016020">
    <property type="term" value="C:membrane"/>
    <property type="evidence" value="ECO:0007669"/>
    <property type="project" value="UniProtKB-SubCell"/>
</dbReference>
<feature type="repeat" description="ANK" evidence="6">
    <location>
        <begin position="585"/>
        <end position="617"/>
    </location>
</feature>
<dbReference type="InterPro" id="IPR016197">
    <property type="entry name" value="Chromo-like_dom_sf"/>
</dbReference>
<dbReference type="InterPro" id="IPR002110">
    <property type="entry name" value="Ankyrin_rpt"/>
</dbReference>
<feature type="chain" id="PRO_5044002241" description="Chromo domain-containing protein" evidence="7">
    <location>
        <begin position="23"/>
        <end position="637"/>
    </location>
</feature>
<evidence type="ECO:0000256" key="1">
    <source>
        <dbReference type="ARBA" id="ARBA00004606"/>
    </source>
</evidence>
<dbReference type="EMBL" id="JALJOV010000483">
    <property type="protein sequence ID" value="KAK9863353.1"/>
    <property type="molecule type" value="Genomic_DNA"/>
</dbReference>
<dbReference type="InterPro" id="IPR044174">
    <property type="entry name" value="BC10-like"/>
</dbReference>
<keyword evidence="2" id="KW-0328">Glycosyltransferase</keyword>
<dbReference type="PROSITE" id="PS50088">
    <property type="entry name" value="ANK_REPEAT"/>
    <property type="match status" value="2"/>
</dbReference>
<proteinExistence type="predicted"/>
<comment type="subcellular location">
    <subcellularLocation>
        <location evidence="1">Membrane</location>
        <topology evidence="1">Single-pass type II membrane protein</topology>
    </subcellularLocation>
</comment>
<keyword evidence="5" id="KW-0325">Glycoprotein</keyword>
<feature type="signal peptide" evidence="7">
    <location>
        <begin position="1"/>
        <end position="22"/>
    </location>
</feature>
<feature type="repeat" description="ANK" evidence="6">
    <location>
        <begin position="552"/>
        <end position="584"/>
    </location>
</feature>
<sequence>MSCGLTFHSILAMCCLAAASFGAGMLIVAPLPASMTPDSMSKMSLISRRAFGTTIQSVNETLENGLPSPEHEEAYEDLDPRSRAAYLRWLVKQPAYEEPIVAASADLSCYPNASDPMPYRALDRQYLFNIYVHSSPSFEGFPDGNIFGGLEINDRVEAAWGSITLIDALRNLLAAALEDPLNQKMVLVSETGIPLFAPQLIYSQLILEQESRLNSCSIKEDAMRRWINEMAISGVVEEGDFRKSSQWVALKRKHAGLVVSDTALHSKFRDYCFLDTRPTPMWRDCYADEHYIPTLIAAAQLGHETDCVGQLTNVFWESDQDAHPKSYVADDVSEELIAHLRPSACNNHDAALRSAQASLLDMRFGEPNGDFCSAEWPHPDYVSDMEPACTLFARKFTSEADGKLLEWCNCGPVAPACTSGRQHQLSKVPSKAKLAAGHLFNDSHGSHSSPAALRVLKDEAEQPLIGFGEVVEVADLKGVRVLVKKGQPEVQYLVAWKDDAPDTWEPMANIAENLIRDFEDKWWAACRKGDEAAIMGMLHGDGRVLANALDENRRSGLHFAAAVGNPRCARLLLKAGADVDVTDKEGYTPLHMASGYFHTATVQVLLEAGADPSLEDRQGRDPVRLIDNLREATPLTN</sequence>
<dbReference type="Proteomes" id="UP001485043">
    <property type="component" value="Unassembled WGS sequence"/>
</dbReference>
<evidence type="ECO:0000256" key="2">
    <source>
        <dbReference type="ARBA" id="ARBA00022676"/>
    </source>
</evidence>
<evidence type="ECO:0000256" key="7">
    <source>
        <dbReference type="SAM" id="SignalP"/>
    </source>
</evidence>
<organism evidence="8 9">
    <name type="scientific">Apatococcus fuscideae</name>
    <dbReference type="NCBI Taxonomy" id="2026836"/>
    <lineage>
        <taxon>Eukaryota</taxon>
        <taxon>Viridiplantae</taxon>
        <taxon>Chlorophyta</taxon>
        <taxon>core chlorophytes</taxon>
        <taxon>Trebouxiophyceae</taxon>
        <taxon>Chlorellales</taxon>
        <taxon>Chlorellaceae</taxon>
        <taxon>Apatococcus</taxon>
    </lineage>
</organism>
<keyword evidence="3" id="KW-0808">Transferase</keyword>
<dbReference type="SMART" id="SM00248">
    <property type="entry name" value="ANK"/>
    <property type="match status" value="2"/>
</dbReference>
<reference evidence="8 9" key="1">
    <citation type="journal article" date="2024" name="Nat. Commun.">
        <title>Phylogenomics reveals the evolutionary origins of lichenization in chlorophyte algae.</title>
        <authorList>
            <person name="Puginier C."/>
            <person name="Libourel C."/>
            <person name="Otte J."/>
            <person name="Skaloud P."/>
            <person name="Haon M."/>
            <person name="Grisel S."/>
            <person name="Petersen M."/>
            <person name="Berrin J.G."/>
            <person name="Delaux P.M."/>
            <person name="Dal Grande F."/>
            <person name="Keller J."/>
        </authorList>
    </citation>
    <scope>NUCLEOTIDE SEQUENCE [LARGE SCALE GENOMIC DNA]</scope>
    <source>
        <strain evidence="8 9">SAG 2523</strain>
    </source>
</reference>
<evidence type="ECO:0000256" key="6">
    <source>
        <dbReference type="PROSITE-ProRule" id="PRU00023"/>
    </source>
</evidence>
<protein>
    <recommendedName>
        <fullName evidence="10">Chromo domain-containing protein</fullName>
    </recommendedName>
</protein>